<dbReference type="OrthoDB" id="1535081at2759"/>
<comment type="caution">
    <text evidence="5">The sequence shown here is derived from an EMBL/GenBank/DDBJ whole genome shotgun (WGS) entry which is preliminary data.</text>
</comment>
<keyword evidence="1" id="KW-0489">Methyltransferase</keyword>
<dbReference type="GO" id="GO:0008171">
    <property type="term" value="F:O-methyltransferase activity"/>
    <property type="evidence" value="ECO:0007669"/>
    <property type="project" value="InterPro"/>
</dbReference>
<evidence type="ECO:0000313" key="5">
    <source>
        <dbReference type="EMBL" id="RDW83604.1"/>
    </source>
</evidence>
<protein>
    <recommendedName>
        <fullName evidence="4">O-methyltransferase C-terminal domain-containing protein</fullName>
    </recommendedName>
</protein>
<dbReference type="AlphaFoldDB" id="A0A3D8SBZ2"/>
<evidence type="ECO:0000313" key="6">
    <source>
        <dbReference type="Proteomes" id="UP000256690"/>
    </source>
</evidence>
<dbReference type="InterPro" id="IPR029063">
    <property type="entry name" value="SAM-dependent_MTases_sf"/>
</dbReference>
<dbReference type="SUPFAM" id="SSF53335">
    <property type="entry name" value="S-adenosyl-L-methionine-dependent methyltransferases"/>
    <property type="match status" value="1"/>
</dbReference>
<dbReference type="InterPro" id="IPR016461">
    <property type="entry name" value="COMT-like"/>
</dbReference>
<dbReference type="Proteomes" id="UP000256690">
    <property type="component" value="Unassembled WGS sequence"/>
</dbReference>
<evidence type="ECO:0000256" key="3">
    <source>
        <dbReference type="ARBA" id="ARBA00022691"/>
    </source>
</evidence>
<feature type="domain" description="O-methyltransferase C-terminal" evidence="4">
    <location>
        <begin position="195"/>
        <end position="347"/>
    </location>
</feature>
<dbReference type="PANTHER" id="PTHR43712:SF18">
    <property type="entry name" value="PUTATIVE (AFU_ORTHOLOGUE AFUA_4G14240)-RELATED"/>
    <property type="match status" value="1"/>
</dbReference>
<dbReference type="GO" id="GO:0032259">
    <property type="term" value="P:methylation"/>
    <property type="evidence" value="ECO:0007669"/>
    <property type="project" value="UniProtKB-KW"/>
</dbReference>
<name>A0A3D8SBZ2_9EURO</name>
<dbReference type="EMBL" id="PVWQ01000004">
    <property type="protein sequence ID" value="RDW83604.1"/>
    <property type="molecule type" value="Genomic_DNA"/>
</dbReference>
<reference evidence="5 6" key="1">
    <citation type="journal article" date="2018" name="IMA Fungus">
        <title>IMA Genome-F 9: Draft genome sequence of Annulohypoxylon stygium, Aspergillus mulundensis, Berkeleyomyces basicola (syn. Thielaviopsis basicola), Ceratocystis smalleyi, two Cercospora beticola strains, Coleophoma cylindrospora, Fusarium fracticaudum, Phialophora cf. hyalina, and Morchella septimelata.</title>
        <authorList>
            <person name="Wingfield B.D."/>
            <person name="Bills G.F."/>
            <person name="Dong Y."/>
            <person name="Huang W."/>
            <person name="Nel W.J."/>
            <person name="Swalarsk-Parry B.S."/>
            <person name="Vaghefi N."/>
            <person name="Wilken P.M."/>
            <person name="An Z."/>
            <person name="de Beer Z.W."/>
            <person name="De Vos L."/>
            <person name="Chen L."/>
            <person name="Duong T.A."/>
            <person name="Gao Y."/>
            <person name="Hammerbacher A."/>
            <person name="Kikkert J.R."/>
            <person name="Li Y."/>
            <person name="Li H."/>
            <person name="Li K."/>
            <person name="Li Q."/>
            <person name="Liu X."/>
            <person name="Ma X."/>
            <person name="Naidoo K."/>
            <person name="Pethybridge S.J."/>
            <person name="Sun J."/>
            <person name="Steenkamp E.T."/>
            <person name="van der Nest M.A."/>
            <person name="van Wyk S."/>
            <person name="Wingfield M.J."/>
            <person name="Xiong C."/>
            <person name="Yue Q."/>
            <person name="Zhang X."/>
        </authorList>
    </citation>
    <scope>NUCLEOTIDE SEQUENCE [LARGE SCALE GENOMIC DNA]</scope>
    <source>
        <strain evidence="5 6">DSM 5745</strain>
    </source>
</reference>
<organism evidence="5 6">
    <name type="scientific">Aspergillus mulundensis</name>
    <dbReference type="NCBI Taxonomy" id="1810919"/>
    <lineage>
        <taxon>Eukaryota</taxon>
        <taxon>Fungi</taxon>
        <taxon>Dikarya</taxon>
        <taxon>Ascomycota</taxon>
        <taxon>Pezizomycotina</taxon>
        <taxon>Eurotiomycetes</taxon>
        <taxon>Eurotiomycetidae</taxon>
        <taxon>Eurotiales</taxon>
        <taxon>Aspergillaceae</taxon>
        <taxon>Aspergillus</taxon>
        <taxon>Aspergillus subgen. Nidulantes</taxon>
    </lineage>
</organism>
<dbReference type="InterPro" id="IPR001077">
    <property type="entry name" value="COMT_C"/>
</dbReference>
<dbReference type="PROSITE" id="PS51683">
    <property type="entry name" value="SAM_OMT_II"/>
    <property type="match status" value="1"/>
</dbReference>
<dbReference type="RefSeq" id="XP_026604942.1">
    <property type="nucleotide sequence ID" value="XM_026745946.1"/>
</dbReference>
<gene>
    <name evidence="5" type="ORF">DSM5745_03930</name>
</gene>
<evidence type="ECO:0000256" key="1">
    <source>
        <dbReference type="ARBA" id="ARBA00022603"/>
    </source>
</evidence>
<keyword evidence="6" id="KW-1185">Reference proteome</keyword>
<evidence type="ECO:0000256" key="2">
    <source>
        <dbReference type="ARBA" id="ARBA00022679"/>
    </source>
</evidence>
<dbReference type="GeneID" id="38114300"/>
<dbReference type="GO" id="GO:0044550">
    <property type="term" value="P:secondary metabolite biosynthetic process"/>
    <property type="evidence" value="ECO:0007669"/>
    <property type="project" value="UniProtKB-ARBA"/>
</dbReference>
<evidence type="ECO:0000259" key="4">
    <source>
        <dbReference type="Pfam" id="PF00891"/>
    </source>
</evidence>
<dbReference type="Gene3D" id="3.40.50.150">
    <property type="entry name" value="Vaccinia Virus protein VP39"/>
    <property type="match status" value="1"/>
</dbReference>
<keyword evidence="3" id="KW-0949">S-adenosyl-L-methionine</keyword>
<proteinExistence type="predicted"/>
<sequence>MASVAPGPAVTKIFTSAPLLGFVPVAAEFKLFDILVTYGQPATVDQVIDAYKGSYGDGKALVPDDTLHAMAGLGLVESPAENTFSANALTQHLVAHPSALHGGIHFATEMLLASAFLLPKLRATNFAYPFRERETPFQFAHSQMGNERFAKSHMYSVMAECGRMASFNTFMTGKFFAVEDNAARLQNLGYDIRAVLQNPDIPATAIKMVDVGGGRGELLLHLRDALSDLNLTEQDLVVQEFNPDLGLTPGVTVMQWDYKAEAEAEEQPIKGAVIYHLAHVLHNLPDADAIRLLAKLRAAMAPYSRVLVHEFKRSTHMAFLHAAMIVAMGGRERSAEEFALLAREAGLRVAFQAFPERGDGVVELRV</sequence>
<dbReference type="PANTHER" id="PTHR43712">
    <property type="entry name" value="PUTATIVE (AFU_ORTHOLOGUE AFUA_4G14580)-RELATED"/>
    <property type="match status" value="1"/>
</dbReference>
<dbReference type="Pfam" id="PF00891">
    <property type="entry name" value="Methyltransf_2"/>
    <property type="match status" value="1"/>
</dbReference>
<keyword evidence="2" id="KW-0808">Transferase</keyword>
<accession>A0A3D8SBZ2</accession>